<evidence type="ECO:0000313" key="1">
    <source>
        <dbReference type="EMBL" id="KAJ0171710.1"/>
    </source>
</evidence>
<sequence>MSVGFSVINIIMIGVAIDFASLCPMDDFRDAKAVYKSGEINDSEAPITMDKIKAKLKESGIFDWQDPTLAECERKELTKLFEAVEIMVTARNRQPSNVQNMFATLRVVERAVKKQLKEGQLSETLAAKFHWDKLSTRITRNSKHLYYLDK</sequence>
<reference evidence="1 2" key="1">
    <citation type="journal article" date="2021" name="Front. Genet.">
        <title>Chromosome-Level Genome Assembly Reveals Significant Gene Expansion in the Toll and IMD Signaling Pathways of Dendrolimus kikuchii.</title>
        <authorList>
            <person name="Zhou J."/>
            <person name="Wu P."/>
            <person name="Xiong Z."/>
            <person name="Liu N."/>
            <person name="Zhao N."/>
            <person name="Ji M."/>
            <person name="Qiu Y."/>
            <person name="Yang B."/>
        </authorList>
    </citation>
    <scope>NUCLEOTIDE SEQUENCE [LARGE SCALE GENOMIC DNA]</scope>
    <source>
        <strain evidence="1">Ann1</strain>
    </source>
</reference>
<gene>
    <name evidence="1" type="ORF">K1T71_012473</name>
</gene>
<dbReference type="EMBL" id="CM034409">
    <property type="protein sequence ID" value="KAJ0171710.1"/>
    <property type="molecule type" value="Genomic_DNA"/>
</dbReference>
<comment type="caution">
    <text evidence="1">The sequence shown here is derived from an EMBL/GenBank/DDBJ whole genome shotgun (WGS) entry which is preliminary data.</text>
</comment>
<proteinExistence type="predicted"/>
<evidence type="ECO:0000313" key="2">
    <source>
        <dbReference type="Proteomes" id="UP000824533"/>
    </source>
</evidence>
<keyword evidence="2" id="KW-1185">Reference proteome</keyword>
<organism evidence="1 2">
    <name type="scientific">Dendrolimus kikuchii</name>
    <dbReference type="NCBI Taxonomy" id="765133"/>
    <lineage>
        <taxon>Eukaryota</taxon>
        <taxon>Metazoa</taxon>
        <taxon>Ecdysozoa</taxon>
        <taxon>Arthropoda</taxon>
        <taxon>Hexapoda</taxon>
        <taxon>Insecta</taxon>
        <taxon>Pterygota</taxon>
        <taxon>Neoptera</taxon>
        <taxon>Endopterygota</taxon>
        <taxon>Lepidoptera</taxon>
        <taxon>Glossata</taxon>
        <taxon>Ditrysia</taxon>
        <taxon>Bombycoidea</taxon>
        <taxon>Lasiocampidae</taxon>
        <taxon>Dendrolimus</taxon>
    </lineage>
</organism>
<dbReference type="Proteomes" id="UP000824533">
    <property type="component" value="Linkage Group LG23"/>
</dbReference>
<protein>
    <submittedName>
        <fullName evidence="1">Uncharacterized protein</fullName>
    </submittedName>
</protein>
<accession>A0ACC1CJD8</accession>
<name>A0ACC1CJD8_9NEOP</name>